<feature type="domain" description="DNA replication/recombination mediator RecO N-terminal" evidence="8">
    <location>
        <begin position="1"/>
        <end position="80"/>
    </location>
</feature>
<dbReference type="PANTHER" id="PTHR33991">
    <property type="entry name" value="DNA REPAIR PROTEIN RECO"/>
    <property type="match status" value="1"/>
</dbReference>
<keyword evidence="4 7" id="KW-0233">DNA recombination</keyword>
<name>A0A1F4VGE2_UNCKA</name>
<dbReference type="InterPro" id="IPR022572">
    <property type="entry name" value="DNA_rep/recomb_RecO_N"/>
</dbReference>
<accession>A0A1F4VGE2</accession>
<evidence type="ECO:0000313" key="10">
    <source>
        <dbReference type="Proteomes" id="UP000177763"/>
    </source>
</evidence>
<dbReference type="GO" id="GO:0006302">
    <property type="term" value="P:double-strand break repair"/>
    <property type="evidence" value="ECO:0007669"/>
    <property type="project" value="TreeGrafter"/>
</dbReference>
<organism evidence="9 10">
    <name type="scientific">candidate division WWE3 bacterium RIFCSPLOWO2_12_FULL_36_10</name>
    <dbReference type="NCBI Taxonomy" id="1802630"/>
    <lineage>
        <taxon>Bacteria</taxon>
        <taxon>Katanobacteria</taxon>
    </lineage>
</organism>
<dbReference type="Proteomes" id="UP000177763">
    <property type="component" value="Unassembled WGS sequence"/>
</dbReference>
<dbReference type="SUPFAM" id="SSF50249">
    <property type="entry name" value="Nucleic acid-binding proteins"/>
    <property type="match status" value="1"/>
</dbReference>
<proteinExistence type="inferred from homology"/>
<dbReference type="InterPro" id="IPR037278">
    <property type="entry name" value="ARFGAP/RecO"/>
</dbReference>
<dbReference type="NCBIfam" id="TIGR00613">
    <property type="entry name" value="reco"/>
    <property type="match status" value="1"/>
</dbReference>
<keyword evidence="3 7" id="KW-0227">DNA damage</keyword>
<dbReference type="GO" id="GO:0043590">
    <property type="term" value="C:bacterial nucleoid"/>
    <property type="evidence" value="ECO:0007669"/>
    <property type="project" value="TreeGrafter"/>
</dbReference>
<evidence type="ECO:0000259" key="8">
    <source>
        <dbReference type="Pfam" id="PF11967"/>
    </source>
</evidence>
<evidence type="ECO:0000313" key="9">
    <source>
        <dbReference type="EMBL" id="OGC56302.1"/>
    </source>
</evidence>
<comment type="similarity">
    <text evidence="1 7">Belongs to the RecO family.</text>
</comment>
<dbReference type="EMBL" id="MEVN01000041">
    <property type="protein sequence ID" value="OGC56302.1"/>
    <property type="molecule type" value="Genomic_DNA"/>
</dbReference>
<dbReference type="HAMAP" id="MF_00201">
    <property type="entry name" value="RecO"/>
    <property type="match status" value="1"/>
</dbReference>
<evidence type="ECO:0000256" key="6">
    <source>
        <dbReference type="ARBA" id="ARBA00033409"/>
    </source>
</evidence>
<dbReference type="Pfam" id="PF02565">
    <property type="entry name" value="RecO_C"/>
    <property type="match status" value="1"/>
</dbReference>
<sequence length="242" mass="27412">MARYLVEGIVIKNINYKDSDKIYTILTKNKGKISASAKGVRKISSRRAGNLDTLNHVVIGISEGSSGYKTITEVKTLNSFRKLKSSISKASKAYFMLELVHKFLEEDHEEIKIFNLLIFSLEKMENDDKNIDFWILSYEISLLILLGYGLTFDKCKICGREYVDNWEVDKFNYGLGGLVCDRCDGGFVISKGCSYVLNGVKSGKSSIDYLLKDILESDRILKTYISFILNSEIRSPTIFDTV</sequence>
<evidence type="ECO:0000256" key="5">
    <source>
        <dbReference type="ARBA" id="ARBA00023204"/>
    </source>
</evidence>
<keyword evidence="5 7" id="KW-0234">DNA repair</keyword>
<protein>
    <recommendedName>
        <fullName evidence="2 7">DNA repair protein RecO</fullName>
    </recommendedName>
    <alternativeName>
        <fullName evidence="6 7">Recombination protein O</fullName>
    </alternativeName>
</protein>
<evidence type="ECO:0000256" key="1">
    <source>
        <dbReference type="ARBA" id="ARBA00007452"/>
    </source>
</evidence>
<reference evidence="9 10" key="1">
    <citation type="journal article" date="2016" name="Nat. Commun.">
        <title>Thousands of microbial genomes shed light on interconnected biogeochemical processes in an aquifer system.</title>
        <authorList>
            <person name="Anantharaman K."/>
            <person name="Brown C.T."/>
            <person name="Hug L.A."/>
            <person name="Sharon I."/>
            <person name="Castelle C.J."/>
            <person name="Probst A.J."/>
            <person name="Thomas B.C."/>
            <person name="Singh A."/>
            <person name="Wilkins M.J."/>
            <person name="Karaoz U."/>
            <person name="Brodie E.L."/>
            <person name="Williams K.H."/>
            <person name="Hubbard S.S."/>
            <person name="Banfield J.F."/>
        </authorList>
    </citation>
    <scope>NUCLEOTIDE SEQUENCE [LARGE SCALE GENOMIC DNA]</scope>
</reference>
<dbReference type="AlphaFoldDB" id="A0A1F4VGE2"/>
<dbReference type="Pfam" id="PF11967">
    <property type="entry name" value="RecO_N"/>
    <property type="match status" value="1"/>
</dbReference>
<dbReference type="SUPFAM" id="SSF57863">
    <property type="entry name" value="ArfGap/RecO-like zinc finger"/>
    <property type="match status" value="1"/>
</dbReference>
<evidence type="ECO:0000256" key="4">
    <source>
        <dbReference type="ARBA" id="ARBA00023172"/>
    </source>
</evidence>
<comment type="function">
    <text evidence="7">Involved in DNA repair and RecF pathway recombination.</text>
</comment>
<evidence type="ECO:0000256" key="3">
    <source>
        <dbReference type="ARBA" id="ARBA00022763"/>
    </source>
</evidence>
<dbReference type="STRING" id="1802630.A3H26_02760"/>
<dbReference type="Gene3D" id="1.20.1440.120">
    <property type="entry name" value="Recombination protein O, C-terminal domain"/>
    <property type="match status" value="1"/>
</dbReference>
<dbReference type="GO" id="GO:0006310">
    <property type="term" value="P:DNA recombination"/>
    <property type="evidence" value="ECO:0007669"/>
    <property type="project" value="UniProtKB-UniRule"/>
</dbReference>
<gene>
    <name evidence="7" type="primary">recO</name>
    <name evidence="9" type="ORF">A3H26_02760</name>
</gene>
<dbReference type="PANTHER" id="PTHR33991:SF1">
    <property type="entry name" value="DNA REPAIR PROTEIN RECO"/>
    <property type="match status" value="1"/>
</dbReference>
<dbReference type="InterPro" id="IPR012340">
    <property type="entry name" value="NA-bd_OB-fold"/>
</dbReference>
<evidence type="ECO:0000256" key="2">
    <source>
        <dbReference type="ARBA" id="ARBA00021310"/>
    </source>
</evidence>
<dbReference type="InterPro" id="IPR003717">
    <property type="entry name" value="RecO"/>
</dbReference>
<dbReference type="InterPro" id="IPR042242">
    <property type="entry name" value="RecO_C"/>
</dbReference>
<dbReference type="Gene3D" id="2.40.50.140">
    <property type="entry name" value="Nucleic acid-binding proteins"/>
    <property type="match status" value="1"/>
</dbReference>
<evidence type="ECO:0000256" key="7">
    <source>
        <dbReference type="HAMAP-Rule" id="MF_00201"/>
    </source>
</evidence>
<comment type="caution">
    <text evidence="9">The sequence shown here is derived from an EMBL/GenBank/DDBJ whole genome shotgun (WGS) entry which is preliminary data.</text>
</comment>